<dbReference type="RefSeq" id="WP_011541087.1">
    <property type="nucleotide sequence ID" value="NC_008048.1"/>
</dbReference>
<evidence type="ECO:0000256" key="1">
    <source>
        <dbReference type="SAM" id="SignalP"/>
    </source>
</evidence>
<dbReference type="EMBL" id="CP000356">
    <property type="protein sequence ID" value="ABF52497.1"/>
    <property type="molecule type" value="Genomic_DNA"/>
</dbReference>
<sequence length="107" mass="12271">MKRIWRMAAVAAVLAIGPFGSDGARAETPAERAWRNYEQLRSGAKKPSDLSDVERREIMALLQRMRKDRDADRRTPRQRCIDEEIEREGGSPSDLAMRVIDLKCSQR</sequence>
<protein>
    <submittedName>
        <fullName evidence="2">Uncharacterized protein</fullName>
    </submittedName>
</protein>
<dbReference type="HOGENOM" id="CLU_2208340_0_0_5"/>
<dbReference type="AlphaFoldDB" id="Q1GV25"/>
<keyword evidence="3" id="KW-1185">Reference proteome</keyword>
<dbReference type="KEGG" id="sal:Sala_0777"/>
<evidence type="ECO:0000313" key="3">
    <source>
        <dbReference type="Proteomes" id="UP000006578"/>
    </source>
</evidence>
<reference evidence="2 3" key="1">
    <citation type="journal article" date="2009" name="Proc. Natl. Acad. Sci. U.S.A.">
        <title>The genomic basis of trophic strategy in marine bacteria.</title>
        <authorList>
            <person name="Lauro F.M."/>
            <person name="McDougald D."/>
            <person name="Thomas T."/>
            <person name="Williams T.J."/>
            <person name="Egan S."/>
            <person name="Rice S."/>
            <person name="DeMaere M.Z."/>
            <person name="Ting L."/>
            <person name="Ertan H."/>
            <person name="Johnson J."/>
            <person name="Ferriera S."/>
            <person name="Lapidus A."/>
            <person name="Anderson I."/>
            <person name="Kyrpides N."/>
            <person name="Munk A.C."/>
            <person name="Detter C."/>
            <person name="Han C.S."/>
            <person name="Brown M.V."/>
            <person name="Robb F.T."/>
            <person name="Kjelleberg S."/>
            <person name="Cavicchioli R."/>
        </authorList>
    </citation>
    <scope>NUCLEOTIDE SEQUENCE [LARGE SCALE GENOMIC DNA]</scope>
    <source>
        <strain evidence="3">DSM 13593 / LMG 18877 / RB2256</strain>
    </source>
</reference>
<dbReference type="eggNOG" id="ENOG50328B7">
    <property type="taxonomic scope" value="Bacteria"/>
</dbReference>
<dbReference type="OrthoDB" id="7577115at2"/>
<keyword evidence="1" id="KW-0732">Signal</keyword>
<feature type="signal peptide" evidence="1">
    <location>
        <begin position="1"/>
        <end position="26"/>
    </location>
</feature>
<dbReference type="Proteomes" id="UP000006578">
    <property type="component" value="Chromosome"/>
</dbReference>
<dbReference type="STRING" id="317655.Sala_0777"/>
<gene>
    <name evidence="2" type="ordered locus">Sala_0777</name>
</gene>
<name>Q1GV25_SPHAL</name>
<proteinExistence type="predicted"/>
<feature type="chain" id="PRO_5004189696" evidence="1">
    <location>
        <begin position="27"/>
        <end position="107"/>
    </location>
</feature>
<evidence type="ECO:0000313" key="2">
    <source>
        <dbReference type="EMBL" id="ABF52497.1"/>
    </source>
</evidence>
<accession>Q1GV25</accession>
<organism evidence="2 3">
    <name type="scientific">Sphingopyxis alaskensis (strain DSM 13593 / LMG 18877 / RB2256)</name>
    <name type="common">Sphingomonas alaskensis</name>
    <dbReference type="NCBI Taxonomy" id="317655"/>
    <lineage>
        <taxon>Bacteria</taxon>
        <taxon>Pseudomonadati</taxon>
        <taxon>Pseudomonadota</taxon>
        <taxon>Alphaproteobacteria</taxon>
        <taxon>Sphingomonadales</taxon>
        <taxon>Sphingomonadaceae</taxon>
        <taxon>Sphingopyxis</taxon>
    </lineage>
</organism>